<keyword evidence="3" id="KW-1185">Reference proteome</keyword>
<evidence type="ECO:0000313" key="2">
    <source>
        <dbReference type="EMBL" id="KAK5632657.1"/>
    </source>
</evidence>
<comment type="caution">
    <text evidence="2">The sequence shown here is derived from an EMBL/GenBank/DDBJ whole genome shotgun (WGS) entry which is preliminary data.</text>
</comment>
<dbReference type="Proteomes" id="UP001305414">
    <property type="component" value="Unassembled WGS sequence"/>
</dbReference>
<dbReference type="EMBL" id="JAWHQM010000026">
    <property type="protein sequence ID" value="KAK5632657.1"/>
    <property type="molecule type" value="Genomic_DNA"/>
</dbReference>
<sequence>MSSVPAVKNINKVAPRPPTFLCLAPETSASYPTAQDIKPALHPRRSSSVSSAGSVPSLRVLKLGPVHYGEHPDEHKEDFHEIARLTRDLAFPWQTGDPLELIHALSSKLGNVYLDTLPRSVSVHLLCQHLDHHTALV</sequence>
<proteinExistence type="predicted"/>
<evidence type="ECO:0000256" key="1">
    <source>
        <dbReference type="SAM" id="MobiDB-lite"/>
    </source>
</evidence>
<dbReference type="AlphaFoldDB" id="A0AAN7Z6Z7"/>
<protein>
    <submittedName>
        <fullName evidence="2">Uncharacterized protein</fullName>
    </submittedName>
</protein>
<name>A0AAN7Z6Z7_9PEZI</name>
<reference evidence="2 3" key="1">
    <citation type="submission" date="2023-10" db="EMBL/GenBank/DDBJ databases">
        <title>Draft genome sequence of Xylaria bambusicola isolate GMP-LS, the root and basal stem rot pathogen of sugarcane in Indonesia.</title>
        <authorList>
            <person name="Selvaraj P."/>
            <person name="Muralishankar V."/>
            <person name="Muruganantham S."/>
            <person name="Sp S."/>
            <person name="Haryani S."/>
            <person name="Lau K.J.X."/>
            <person name="Naqvi N.I."/>
        </authorList>
    </citation>
    <scope>NUCLEOTIDE SEQUENCE [LARGE SCALE GENOMIC DNA]</scope>
    <source>
        <strain evidence="2">GMP-LS</strain>
    </source>
</reference>
<organism evidence="2 3">
    <name type="scientific">Xylaria bambusicola</name>
    <dbReference type="NCBI Taxonomy" id="326684"/>
    <lineage>
        <taxon>Eukaryota</taxon>
        <taxon>Fungi</taxon>
        <taxon>Dikarya</taxon>
        <taxon>Ascomycota</taxon>
        <taxon>Pezizomycotina</taxon>
        <taxon>Sordariomycetes</taxon>
        <taxon>Xylariomycetidae</taxon>
        <taxon>Xylariales</taxon>
        <taxon>Xylariaceae</taxon>
        <taxon>Xylaria</taxon>
    </lineage>
</organism>
<feature type="region of interest" description="Disordered" evidence="1">
    <location>
        <begin position="34"/>
        <end position="53"/>
    </location>
</feature>
<evidence type="ECO:0000313" key="3">
    <source>
        <dbReference type="Proteomes" id="UP001305414"/>
    </source>
</evidence>
<accession>A0AAN7Z6Z7</accession>
<gene>
    <name evidence="2" type="ORF">RRF57_008371</name>
</gene>